<accession>A0A1B0ZJR9</accession>
<dbReference type="GO" id="GO:0016075">
    <property type="term" value="P:rRNA catabolic process"/>
    <property type="evidence" value="ECO:0007669"/>
    <property type="project" value="TreeGrafter"/>
</dbReference>
<sequence>MTLTRGNIYWVDLGYGEKPFLVVSNNARNRALKSAIVARITTSEKPPLESIVKLSSYDPLVGRVLCDDLETIDEDEVLRHGGALSLHTMQLVDRGLRAALALR</sequence>
<dbReference type="GO" id="GO:0004521">
    <property type="term" value="F:RNA endonuclease activity"/>
    <property type="evidence" value="ECO:0007669"/>
    <property type="project" value="TreeGrafter"/>
</dbReference>
<dbReference type="KEGG" id="dva:DAD186_17150"/>
<dbReference type="InterPro" id="IPR011067">
    <property type="entry name" value="Plasmid_toxin/cell-grow_inhib"/>
</dbReference>
<dbReference type="AlphaFoldDB" id="A0A1B0ZJR9"/>
<proteinExistence type="inferred from homology"/>
<gene>
    <name evidence="3" type="ORF">DAD186_17150</name>
</gene>
<dbReference type="STRING" id="1630135.DAD186_17150"/>
<evidence type="ECO:0000256" key="2">
    <source>
        <dbReference type="ARBA" id="ARBA00022649"/>
    </source>
</evidence>
<evidence type="ECO:0008006" key="5">
    <source>
        <dbReference type="Google" id="ProtNLM"/>
    </source>
</evidence>
<dbReference type="EMBL" id="CP012117">
    <property type="protein sequence ID" value="ANP28265.1"/>
    <property type="molecule type" value="Genomic_DNA"/>
</dbReference>
<dbReference type="Pfam" id="PF02452">
    <property type="entry name" value="PemK_toxin"/>
    <property type="match status" value="1"/>
</dbReference>
<reference evidence="3 4" key="1">
    <citation type="submission" date="2015-06" db="EMBL/GenBank/DDBJ databases">
        <title>Investigation of pathophysiology for high-risk pregnancy and development of treatment modality based on it.</title>
        <authorList>
            <person name="Kim B.-C."/>
            <person name="Lim S."/>
        </authorList>
    </citation>
    <scope>NUCLEOTIDE SEQUENCE [LARGE SCALE GENOMIC DNA]</scope>
    <source>
        <strain evidence="3 4">AD1-86</strain>
    </source>
</reference>
<dbReference type="PANTHER" id="PTHR33988">
    <property type="entry name" value="ENDORIBONUCLEASE MAZF-RELATED"/>
    <property type="match status" value="1"/>
</dbReference>
<dbReference type="SUPFAM" id="SSF50118">
    <property type="entry name" value="Cell growth inhibitor/plasmid maintenance toxic component"/>
    <property type="match status" value="1"/>
</dbReference>
<evidence type="ECO:0000313" key="4">
    <source>
        <dbReference type="Proteomes" id="UP000092596"/>
    </source>
</evidence>
<dbReference type="GO" id="GO:0003677">
    <property type="term" value="F:DNA binding"/>
    <property type="evidence" value="ECO:0007669"/>
    <property type="project" value="InterPro"/>
</dbReference>
<name>A0A1B0ZJR9_9MICO</name>
<keyword evidence="2" id="KW-1277">Toxin-antitoxin system</keyword>
<dbReference type="RefSeq" id="WP_065248285.1">
    <property type="nucleotide sequence ID" value="NZ_CP012117.1"/>
</dbReference>
<dbReference type="InterPro" id="IPR003477">
    <property type="entry name" value="PemK-like"/>
</dbReference>
<dbReference type="Proteomes" id="UP000092596">
    <property type="component" value="Chromosome"/>
</dbReference>
<dbReference type="Gene3D" id="2.30.30.110">
    <property type="match status" value="1"/>
</dbReference>
<evidence type="ECO:0000256" key="1">
    <source>
        <dbReference type="ARBA" id="ARBA00007521"/>
    </source>
</evidence>
<dbReference type="GO" id="GO:0006402">
    <property type="term" value="P:mRNA catabolic process"/>
    <property type="evidence" value="ECO:0007669"/>
    <property type="project" value="TreeGrafter"/>
</dbReference>
<comment type="similarity">
    <text evidence="1">Belongs to the PemK/MazF family.</text>
</comment>
<evidence type="ECO:0000313" key="3">
    <source>
        <dbReference type="EMBL" id="ANP28265.1"/>
    </source>
</evidence>
<protein>
    <recommendedName>
        <fullName evidence="5">Type II toxin-antitoxin system PemK/MazF family toxin</fullName>
    </recommendedName>
</protein>
<organism evidence="3 4">
    <name type="scientific">Dermabacter vaginalis</name>
    <dbReference type="NCBI Taxonomy" id="1630135"/>
    <lineage>
        <taxon>Bacteria</taxon>
        <taxon>Bacillati</taxon>
        <taxon>Actinomycetota</taxon>
        <taxon>Actinomycetes</taxon>
        <taxon>Micrococcales</taxon>
        <taxon>Dermabacteraceae</taxon>
        <taxon>Dermabacter</taxon>
    </lineage>
</organism>
<dbReference type="PANTHER" id="PTHR33988:SF2">
    <property type="entry name" value="ENDORIBONUCLEASE MAZF"/>
    <property type="match status" value="1"/>
</dbReference>